<evidence type="ECO:0000256" key="2">
    <source>
        <dbReference type="ARBA" id="ARBA00022448"/>
    </source>
</evidence>
<comment type="caution">
    <text evidence="6">The sequence shown here is derived from an EMBL/GenBank/DDBJ whole genome shotgun (WGS) entry which is preliminary data.</text>
</comment>
<gene>
    <name evidence="6" type="ORF">BA062_14825</name>
</gene>
<dbReference type="OrthoDB" id="5170605at2"/>
<dbReference type="InterPro" id="IPR017871">
    <property type="entry name" value="ABC_transporter-like_CS"/>
</dbReference>
<dbReference type="Pfam" id="PF00005">
    <property type="entry name" value="ABC_tran"/>
    <property type="match status" value="1"/>
</dbReference>
<comment type="similarity">
    <text evidence="1">Belongs to the ABC transporter superfamily.</text>
</comment>
<evidence type="ECO:0000256" key="3">
    <source>
        <dbReference type="ARBA" id="ARBA00022741"/>
    </source>
</evidence>
<evidence type="ECO:0000313" key="7">
    <source>
        <dbReference type="Proteomes" id="UP000247892"/>
    </source>
</evidence>
<dbReference type="InterPro" id="IPR050319">
    <property type="entry name" value="ABC_transp_ATP-bind"/>
</dbReference>
<evidence type="ECO:0000256" key="1">
    <source>
        <dbReference type="ARBA" id="ARBA00005417"/>
    </source>
</evidence>
<proteinExistence type="inferred from homology"/>
<evidence type="ECO:0000313" key="6">
    <source>
        <dbReference type="EMBL" id="PXY36639.1"/>
    </source>
</evidence>
<dbReference type="InterPro" id="IPR027417">
    <property type="entry name" value="P-loop_NTPase"/>
</dbReference>
<feature type="domain" description="ABC transporter" evidence="5">
    <location>
        <begin position="6"/>
        <end position="248"/>
    </location>
</feature>
<dbReference type="GO" id="GO:0055085">
    <property type="term" value="P:transmembrane transport"/>
    <property type="evidence" value="ECO:0007669"/>
    <property type="project" value="UniProtKB-ARBA"/>
</dbReference>
<dbReference type="SUPFAM" id="SSF52540">
    <property type="entry name" value="P-loop containing nucleoside triphosphate hydrolases"/>
    <property type="match status" value="1"/>
</dbReference>
<dbReference type="InterPro" id="IPR003593">
    <property type="entry name" value="AAA+_ATPase"/>
</dbReference>
<dbReference type="AlphaFoldDB" id="A0A318MCN1"/>
<keyword evidence="4 6" id="KW-0067">ATP-binding</keyword>
<dbReference type="GO" id="GO:0005524">
    <property type="term" value="F:ATP binding"/>
    <property type="evidence" value="ECO:0007669"/>
    <property type="project" value="UniProtKB-KW"/>
</dbReference>
<dbReference type="PANTHER" id="PTHR43776:SF7">
    <property type="entry name" value="D,D-DIPEPTIDE TRANSPORT ATP-BINDING PROTEIN DDPF-RELATED"/>
    <property type="match status" value="1"/>
</dbReference>
<dbReference type="GO" id="GO:0016887">
    <property type="term" value="F:ATP hydrolysis activity"/>
    <property type="evidence" value="ECO:0007669"/>
    <property type="project" value="InterPro"/>
</dbReference>
<evidence type="ECO:0000256" key="4">
    <source>
        <dbReference type="ARBA" id="ARBA00022840"/>
    </source>
</evidence>
<reference evidence="6 7" key="1">
    <citation type="submission" date="2016-07" db="EMBL/GenBank/DDBJ databases">
        <title>Draft genome sequence of Prauserella sp. YIM 121212, isolated from alkaline soil.</title>
        <authorList>
            <person name="Ruckert C."/>
            <person name="Albersmeier A."/>
            <person name="Jiang C.-L."/>
            <person name="Jiang Y."/>
            <person name="Kalinowski J."/>
            <person name="Schneider O."/>
            <person name="Winkler A."/>
            <person name="Zotchev S.B."/>
        </authorList>
    </citation>
    <scope>NUCLEOTIDE SEQUENCE [LARGE SCALE GENOMIC DNA]</scope>
    <source>
        <strain evidence="6 7">YIM 121212</strain>
    </source>
</reference>
<dbReference type="Gene3D" id="3.40.50.300">
    <property type="entry name" value="P-loop containing nucleotide triphosphate hydrolases"/>
    <property type="match status" value="1"/>
</dbReference>
<sequence>MTAEGLAVEDLTVRFGRGARATTALDGVSVTVPAGHTVGLVGESGSGKSTLAKAILGIVPAESGRVLLDGTDVSGLGRHERRAFLRRVQLIPQDPYSSLNPRRTIAQTLAEALDPAWARVRGHTDAITSALEEVALPADAAQRYPHEFSGGQRQRIAIARALITRPEVVIADEITSALDVSVQAEVLRLLARLRRELDLTMLFISHNLAVVEQVSDEVVVLRHGHVVEAGTAGDVFTAPASGYTRALLAAVPGRREEGAPLT</sequence>
<organism evidence="6 7">
    <name type="scientific">Prauserella flavalba</name>
    <dbReference type="NCBI Taxonomy" id="1477506"/>
    <lineage>
        <taxon>Bacteria</taxon>
        <taxon>Bacillati</taxon>
        <taxon>Actinomycetota</taxon>
        <taxon>Actinomycetes</taxon>
        <taxon>Pseudonocardiales</taxon>
        <taxon>Pseudonocardiaceae</taxon>
        <taxon>Prauserella</taxon>
    </lineage>
</organism>
<dbReference type="InterPro" id="IPR003439">
    <property type="entry name" value="ABC_transporter-like_ATP-bd"/>
</dbReference>
<keyword evidence="3" id="KW-0547">Nucleotide-binding</keyword>
<dbReference type="EMBL" id="MASU01000005">
    <property type="protein sequence ID" value="PXY36639.1"/>
    <property type="molecule type" value="Genomic_DNA"/>
</dbReference>
<dbReference type="SMART" id="SM00382">
    <property type="entry name" value="AAA"/>
    <property type="match status" value="1"/>
</dbReference>
<dbReference type="CDD" id="cd03257">
    <property type="entry name" value="ABC_NikE_OppD_transporters"/>
    <property type="match status" value="1"/>
</dbReference>
<dbReference type="Proteomes" id="UP000247892">
    <property type="component" value="Unassembled WGS sequence"/>
</dbReference>
<accession>A0A318MCN1</accession>
<evidence type="ECO:0000259" key="5">
    <source>
        <dbReference type="PROSITE" id="PS50893"/>
    </source>
</evidence>
<name>A0A318MCN1_9PSEU</name>
<keyword evidence="7" id="KW-1185">Reference proteome</keyword>
<dbReference type="PANTHER" id="PTHR43776">
    <property type="entry name" value="TRANSPORT ATP-BINDING PROTEIN"/>
    <property type="match status" value="1"/>
</dbReference>
<dbReference type="RefSeq" id="WP_110336706.1">
    <property type="nucleotide sequence ID" value="NZ_MASU01000005.1"/>
</dbReference>
<keyword evidence="2" id="KW-0813">Transport</keyword>
<dbReference type="PROSITE" id="PS50893">
    <property type="entry name" value="ABC_TRANSPORTER_2"/>
    <property type="match status" value="1"/>
</dbReference>
<protein>
    <submittedName>
        <fullName evidence="6">ABC transporter ATP-binding protein</fullName>
    </submittedName>
</protein>
<dbReference type="PROSITE" id="PS00211">
    <property type="entry name" value="ABC_TRANSPORTER_1"/>
    <property type="match status" value="1"/>
</dbReference>